<dbReference type="SUPFAM" id="SSF54001">
    <property type="entry name" value="Cysteine proteinases"/>
    <property type="match status" value="1"/>
</dbReference>
<keyword evidence="4" id="KW-1185">Reference proteome</keyword>
<dbReference type="InterPro" id="IPR002931">
    <property type="entry name" value="Transglutaminase-like"/>
</dbReference>
<evidence type="ECO:0000259" key="1">
    <source>
        <dbReference type="Pfam" id="PF00248"/>
    </source>
</evidence>
<dbReference type="RefSeq" id="XP_005764313.1">
    <property type="nucleotide sequence ID" value="XM_005764256.1"/>
</dbReference>
<evidence type="ECO:0000259" key="2">
    <source>
        <dbReference type="Pfam" id="PF01841"/>
    </source>
</evidence>
<evidence type="ECO:0000313" key="3">
    <source>
        <dbReference type="EnsemblProtists" id="EOD11884"/>
    </source>
</evidence>
<organism evidence="3 4">
    <name type="scientific">Emiliania huxleyi (strain CCMP1516)</name>
    <dbReference type="NCBI Taxonomy" id="280463"/>
    <lineage>
        <taxon>Eukaryota</taxon>
        <taxon>Haptista</taxon>
        <taxon>Haptophyta</taxon>
        <taxon>Prymnesiophyceae</taxon>
        <taxon>Isochrysidales</taxon>
        <taxon>Noelaerhabdaceae</taxon>
        <taxon>Emiliania</taxon>
    </lineage>
</organism>
<evidence type="ECO:0000313" key="4">
    <source>
        <dbReference type="Proteomes" id="UP000013827"/>
    </source>
</evidence>
<dbReference type="InterPro" id="IPR036812">
    <property type="entry name" value="NAD(P)_OxRdtase_dom_sf"/>
</dbReference>
<dbReference type="PANTHER" id="PTHR35532:SF5">
    <property type="entry name" value="CARBOHYDRATE-BINDING DOMAIN-CONTAINING PROTEIN"/>
    <property type="match status" value="1"/>
</dbReference>
<dbReference type="AlphaFoldDB" id="A0A0D3IKU9"/>
<evidence type="ECO:0008006" key="5">
    <source>
        <dbReference type="Google" id="ProtNLM"/>
    </source>
</evidence>
<dbReference type="Pfam" id="PF00248">
    <property type="entry name" value="Aldo_ket_red"/>
    <property type="match status" value="1"/>
</dbReference>
<dbReference type="SUPFAM" id="SSF51430">
    <property type="entry name" value="NAD(P)-linked oxidoreductase"/>
    <property type="match status" value="1"/>
</dbReference>
<proteinExistence type="predicted"/>
<dbReference type="Pfam" id="PF01841">
    <property type="entry name" value="Transglut_core"/>
    <property type="match status" value="1"/>
</dbReference>
<sequence>MALAPLANMTWRTFIDIFAGEFAEHPNGKKAVVWLRECIKGLNEEDLHQINFRLRLAYKRARRAEAEPETRHLTPSYLENPGYTGVFCGSASALPMTVLLLASMLLSSLNNFAQVATPQTVTLNNGLVMPKLAFAANVWPTATCRNATHLALDAGFRFVWSSALVHSECQRAQREAISEHPTVRRADLFLAGTVDTQGCATLDDCRSATLAGAQAQFRILGPEPLEMLMLDYPSSAGCAGITGQWQALTALYRAGKVRSVAVSNFAAAQLSCLLSAEGEGGAAVPPVANQMRFYVGHTGVDLALNARHGIVVQAYSPLGNGALIYASAAPAATKLEPSLSLSAFYQERDGRDAEHVHLAEDAALFGWSLGAAEMARLDVYHRRVERLDALHEATAGEEAPAGEVVPPSCPPGTVPWPGEACEPLRRAEASARAFLRANMFPFDAPNTGTLFDNFSASTSSGVAQATASLALSARARFGWAASVPRRLFEGYVLPYASVNEARTDWRQLLWEALTPQPWVEALPNASSIESVAVAVNRNLWGALGNLTGRRAIRFKSDQTPLVYDPLSTILFGYASCTGVSIAYVDALRTLGVPARLAGTPAWHGKPEAGNHNWVEWFCNKAHFGEGTRVFAAAFRREEYGEGRAATHYPMAWDLDNKGVVGVDRSEYYASVCGACGGVEGAALYSV</sequence>
<feature type="domain" description="Transglutaminase-like" evidence="2">
    <location>
        <begin position="552"/>
        <end position="618"/>
    </location>
</feature>
<dbReference type="KEGG" id="ehx:EMIHUDRAFT_214245"/>
<dbReference type="Proteomes" id="UP000013827">
    <property type="component" value="Unassembled WGS sequence"/>
</dbReference>
<dbReference type="InterPro" id="IPR023210">
    <property type="entry name" value="NADP_OxRdtase_dom"/>
</dbReference>
<dbReference type="PaxDb" id="2903-EOD11884"/>
<dbReference type="EnsemblProtists" id="EOD11884">
    <property type="protein sequence ID" value="EOD11884"/>
    <property type="gene ID" value="EMIHUDRAFT_214245"/>
</dbReference>
<protein>
    <recommendedName>
        <fullName evidence="5">Transglutaminase-like domain-containing protein</fullName>
    </recommendedName>
</protein>
<feature type="domain" description="NADP-dependent oxidoreductase" evidence="1">
    <location>
        <begin position="146"/>
        <end position="328"/>
    </location>
</feature>
<accession>A0A0D3IKU9</accession>
<reference evidence="4" key="1">
    <citation type="journal article" date="2013" name="Nature">
        <title>Pan genome of the phytoplankton Emiliania underpins its global distribution.</title>
        <authorList>
            <person name="Read B.A."/>
            <person name="Kegel J."/>
            <person name="Klute M.J."/>
            <person name="Kuo A."/>
            <person name="Lefebvre S.C."/>
            <person name="Maumus F."/>
            <person name="Mayer C."/>
            <person name="Miller J."/>
            <person name="Monier A."/>
            <person name="Salamov A."/>
            <person name="Young J."/>
            <person name="Aguilar M."/>
            <person name="Claverie J.M."/>
            <person name="Frickenhaus S."/>
            <person name="Gonzalez K."/>
            <person name="Herman E.K."/>
            <person name="Lin Y.C."/>
            <person name="Napier J."/>
            <person name="Ogata H."/>
            <person name="Sarno A.F."/>
            <person name="Shmutz J."/>
            <person name="Schroeder D."/>
            <person name="de Vargas C."/>
            <person name="Verret F."/>
            <person name="von Dassow P."/>
            <person name="Valentin K."/>
            <person name="Van de Peer Y."/>
            <person name="Wheeler G."/>
            <person name="Dacks J.B."/>
            <person name="Delwiche C.F."/>
            <person name="Dyhrman S.T."/>
            <person name="Glockner G."/>
            <person name="John U."/>
            <person name="Richards T."/>
            <person name="Worden A.Z."/>
            <person name="Zhang X."/>
            <person name="Grigoriev I.V."/>
            <person name="Allen A.E."/>
            <person name="Bidle K."/>
            <person name="Borodovsky M."/>
            <person name="Bowler C."/>
            <person name="Brownlee C."/>
            <person name="Cock J.M."/>
            <person name="Elias M."/>
            <person name="Gladyshev V.N."/>
            <person name="Groth M."/>
            <person name="Guda C."/>
            <person name="Hadaegh A."/>
            <person name="Iglesias-Rodriguez M.D."/>
            <person name="Jenkins J."/>
            <person name="Jones B.M."/>
            <person name="Lawson T."/>
            <person name="Leese F."/>
            <person name="Lindquist E."/>
            <person name="Lobanov A."/>
            <person name="Lomsadze A."/>
            <person name="Malik S.B."/>
            <person name="Marsh M.E."/>
            <person name="Mackinder L."/>
            <person name="Mock T."/>
            <person name="Mueller-Roeber B."/>
            <person name="Pagarete A."/>
            <person name="Parker M."/>
            <person name="Probert I."/>
            <person name="Quesneville H."/>
            <person name="Raines C."/>
            <person name="Rensing S.A."/>
            <person name="Riano-Pachon D.M."/>
            <person name="Richier S."/>
            <person name="Rokitta S."/>
            <person name="Shiraiwa Y."/>
            <person name="Soanes D.M."/>
            <person name="van der Giezen M."/>
            <person name="Wahlund T.M."/>
            <person name="Williams B."/>
            <person name="Wilson W."/>
            <person name="Wolfe G."/>
            <person name="Wurch L.L."/>
        </authorList>
    </citation>
    <scope>NUCLEOTIDE SEQUENCE</scope>
</reference>
<dbReference type="HOGENOM" id="CLU_423612_0_0_1"/>
<dbReference type="GeneID" id="17258047"/>
<dbReference type="InterPro" id="IPR038765">
    <property type="entry name" value="Papain-like_cys_pep_sf"/>
</dbReference>
<dbReference type="eggNOG" id="KOG1577">
    <property type="taxonomic scope" value="Eukaryota"/>
</dbReference>
<dbReference type="Gene3D" id="3.20.20.100">
    <property type="entry name" value="NADP-dependent oxidoreductase domain"/>
    <property type="match status" value="1"/>
</dbReference>
<name>A0A0D3IKU9_EMIH1</name>
<reference evidence="3" key="2">
    <citation type="submission" date="2024-10" db="UniProtKB">
        <authorList>
            <consortium name="EnsemblProtists"/>
        </authorList>
    </citation>
    <scope>IDENTIFICATION</scope>
</reference>
<dbReference type="PANTHER" id="PTHR35532">
    <property type="entry name" value="SIMILAR TO POLYHYDROXYALKANOATE DEPOLYMERASE"/>
    <property type="match status" value="1"/>
</dbReference>